<comment type="caution">
    <text evidence="2">The sequence shown here is derived from an EMBL/GenBank/DDBJ whole genome shotgun (WGS) entry which is preliminary data.</text>
</comment>
<feature type="compositionally biased region" description="Gly residues" evidence="1">
    <location>
        <begin position="61"/>
        <end position="75"/>
    </location>
</feature>
<dbReference type="EMBL" id="JANJYJ010000001">
    <property type="protein sequence ID" value="KAK3232404.1"/>
    <property type="molecule type" value="Genomic_DNA"/>
</dbReference>
<dbReference type="Proteomes" id="UP001281410">
    <property type="component" value="Unassembled WGS sequence"/>
</dbReference>
<sequence>MVAEKYSGSNSAVCEKVREIAICEDSAQTAINAMDGHKLNGRSIRVSFTNKRPSDPRSYSSGGGGGYRGNLGGYGNDNKGSSY</sequence>
<evidence type="ECO:0000256" key="1">
    <source>
        <dbReference type="SAM" id="MobiDB-lite"/>
    </source>
</evidence>
<feature type="region of interest" description="Disordered" evidence="1">
    <location>
        <begin position="47"/>
        <end position="83"/>
    </location>
</feature>
<reference evidence="2" key="1">
    <citation type="journal article" date="2023" name="Plant J.">
        <title>Genome sequences and population genomics provide insights into the demographic history, inbreeding, and mutation load of two 'living fossil' tree species of Dipteronia.</title>
        <authorList>
            <person name="Feng Y."/>
            <person name="Comes H.P."/>
            <person name="Chen J."/>
            <person name="Zhu S."/>
            <person name="Lu R."/>
            <person name="Zhang X."/>
            <person name="Li P."/>
            <person name="Qiu J."/>
            <person name="Olsen K.M."/>
            <person name="Qiu Y."/>
        </authorList>
    </citation>
    <scope>NUCLEOTIDE SEQUENCE</scope>
    <source>
        <strain evidence="2">NBL</strain>
    </source>
</reference>
<keyword evidence="3" id="KW-1185">Reference proteome</keyword>
<accession>A0AAE0ELG9</accession>
<organism evidence="2 3">
    <name type="scientific">Dipteronia sinensis</name>
    <dbReference type="NCBI Taxonomy" id="43782"/>
    <lineage>
        <taxon>Eukaryota</taxon>
        <taxon>Viridiplantae</taxon>
        <taxon>Streptophyta</taxon>
        <taxon>Embryophyta</taxon>
        <taxon>Tracheophyta</taxon>
        <taxon>Spermatophyta</taxon>
        <taxon>Magnoliopsida</taxon>
        <taxon>eudicotyledons</taxon>
        <taxon>Gunneridae</taxon>
        <taxon>Pentapetalae</taxon>
        <taxon>rosids</taxon>
        <taxon>malvids</taxon>
        <taxon>Sapindales</taxon>
        <taxon>Sapindaceae</taxon>
        <taxon>Hippocastanoideae</taxon>
        <taxon>Acereae</taxon>
        <taxon>Dipteronia</taxon>
    </lineage>
</organism>
<evidence type="ECO:0000313" key="2">
    <source>
        <dbReference type="EMBL" id="KAK3232404.1"/>
    </source>
</evidence>
<dbReference type="SUPFAM" id="SSF54928">
    <property type="entry name" value="RNA-binding domain, RBD"/>
    <property type="match status" value="1"/>
</dbReference>
<name>A0AAE0ELG9_9ROSI</name>
<protein>
    <recommendedName>
        <fullName evidence="4">RRM domain-containing protein</fullName>
    </recommendedName>
</protein>
<dbReference type="InterPro" id="IPR012677">
    <property type="entry name" value="Nucleotide-bd_a/b_plait_sf"/>
</dbReference>
<evidence type="ECO:0008006" key="4">
    <source>
        <dbReference type="Google" id="ProtNLM"/>
    </source>
</evidence>
<gene>
    <name evidence="2" type="ORF">Dsin_004285</name>
</gene>
<proteinExistence type="predicted"/>
<dbReference type="GO" id="GO:0003676">
    <property type="term" value="F:nucleic acid binding"/>
    <property type="evidence" value="ECO:0007669"/>
    <property type="project" value="InterPro"/>
</dbReference>
<dbReference type="InterPro" id="IPR035979">
    <property type="entry name" value="RBD_domain_sf"/>
</dbReference>
<dbReference type="AlphaFoldDB" id="A0AAE0ELG9"/>
<dbReference type="Gene3D" id="3.30.70.330">
    <property type="match status" value="1"/>
</dbReference>
<evidence type="ECO:0000313" key="3">
    <source>
        <dbReference type="Proteomes" id="UP001281410"/>
    </source>
</evidence>